<sequence length="500" mass="52783">MTRRRLHPLTPLVRGAKLVALAAVAVSWRGLSDLGLVHWLMAMLVILVGAIVVSAVAWAVTGYEIAGRELRIHEGLLSRRVRSIPLERVQAIDVVRPALARIFGLAELRLEVIGGGKTEAPLAYLTVAGATELRASLLGLATGAAPTRPDQERPLFAVDNRRLMLAQLLTPQALSVPIGAVFVLGPAINHPDWTLIGAASTITAFLGIFQVPVRRVLDEWDFRIADDSTTLRVRQGLLNKRSQSVPPRRVQGIKVTWPLLWRPAGWARARMDVAGYGGDGDEQLRAGTLVPVASASDTAELIAAVLREAALTTADAHALPVAAPPRRARWLAPLAWSRIGVAVTDEFVVVREGVLTRELIAVPLARVQSVRITQGPWQRALSLATVTVDTAGGLSATARLRDAADAYRLADDLATRSRAARHTYTAHLAATRAATPPPDTTPPPDAIPPPDTTSPADTASPAAPRADGGDTGADAPEDAGGPVEATHDAGAGAHDGNGGT</sequence>
<dbReference type="Proteomes" id="UP001143480">
    <property type="component" value="Unassembled WGS sequence"/>
</dbReference>
<dbReference type="PANTHER" id="PTHR34473">
    <property type="entry name" value="UPF0699 TRANSMEMBRANE PROTEIN YDBS"/>
    <property type="match status" value="1"/>
</dbReference>
<dbReference type="InterPro" id="IPR005182">
    <property type="entry name" value="YdbS-like_PH"/>
</dbReference>
<protein>
    <submittedName>
        <fullName evidence="4">Membrane protein</fullName>
    </submittedName>
</protein>
<evidence type="ECO:0000256" key="1">
    <source>
        <dbReference type="SAM" id="MobiDB-lite"/>
    </source>
</evidence>
<keyword evidence="2" id="KW-0812">Transmembrane</keyword>
<feature type="domain" description="YdbS-like PH" evidence="3">
    <location>
        <begin position="336"/>
        <end position="411"/>
    </location>
</feature>
<keyword evidence="2" id="KW-0472">Membrane</keyword>
<evidence type="ECO:0000313" key="5">
    <source>
        <dbReference type="Proteomes" id="UP001143480"/>
    </source>
</evidence>
<evidence type="ECO:0000259" key="3">
    <source>
        <dbReference type="Pfam" id="PF03703"/>
    </source>
</evidence>
<dbReference type="PIRSF" id="PIRSF026631">
    <property type="entry name" value="UCP026631"/>
    <property type="match status" value="1"/>
</dbReference>
<dbReference type="EMBL" id="BSFP01000018">
    <property type="protein sequence ID" value="GLL01689.1"/>
    <property type="molecule type" value="Genomic_DNA"/>
</dbReference>
<evidence type="ECO:0000313" key="4">
    <source>
        <dbReference type="EMBL" id="GLL01689.1"/>
    </source>
</evidence>
<feature type="transmembrane region" description="Helical" evidence="2">
    <location>
        <begin position="37"/>
        <end position="61"/>
    </location>
</feature>
<dbReference type="InterPro" id="IPR014529">
    <property type="entry name" value="UCP026631"/>
</dbReference>
<dbReference type="Pfam" id="PF03703">
    <property type="entry name" value="bPH_2"/>
    <property type="match status" value="3"/>
</dbReference>
<keyword evidence="2" id="KW-1133">Transmembrane helix</keyword>
<comment type="caution">
    <text evidence="4">The sequence shown here is derived from an EMBL/GenBank/DDBJ whole genome shotgun (WGS) entry which is preliminary data.</text>
</comment>
<reference evidence="4" key="2">
    <citation type="submission" date="2023-01" db="EMBL/GenBank/DDBJ databases">
        <authorList>
            <person name="Sun Q."/>
            <person name="Evtushenko L."/>
        </authorList>
    </citation>
    <scope>NUCLEOTIDE SEQUENCE</scope>
    <source>
        <strain evidence="4">VKM Ac-1321</strain>
    </source>
</reference>
<proteinExistence type="predicted"/>
<organism evidence="4 5">
    <name type="scientific">Dactylosporangium matsuzakiense</name>
    <dbReference type="NCBI Taxonomy" id="53360"/>
    <lineage>
        <taxon>Bacteria</taxon>
        <taxon>Bacillati</taxon>
        <taxon>Actinomycetota</taxon>
        <taxon>Actinomycetes</taxon>
        <taxon>Micromonosporales</taxon>
        <taxon>Micromonosporaceae</taxon>
        <taxon>Dactylosporangium</taxon>
    </lineage>
</organism>
<dbReference type="RefSeq" id="WP_261963543.1">
    <property type="nucleotide sequence ID" value="NZ_BAAAXA010000003.1"/>
</dbReference>
<feature type="domain" description="YdbS-like PH" evidence="3">
    <location>
        <begin position="58"/>
        <end position="136"/>
    </location>
</feature>
<gene>
    <name evidence="4" type="ORF">GCM10017581_034310</name>
</gene>
<feature type="compositionally biased region" description="Low complexity" evidence="1">
    <location>
        <begin position="453"/>
        <end position="466"/>
    </location>
</feature>
<reference evidence="4" key="1">
    <citation type="journal article" date="2014" name="Int. J. Syst. Evol. Microbiol.">
        <title>Complete genome sequence of Corynebacterium casei LMG S-19264T (=DSM 44701T), isolated from a smear-ripened cheese.</title>
        <authorList>
            <consortium name="US DOE Joint Genome Institute (JGI-PGF)"/>
            <person name="Walter F."/>
            <person name="Albersmeier A."/>
            <person name="Kalinowski J."/>
            <person name="Ruckert C."/>
        </authorList>
    </citation>
    <scope>NUCLEOTIDE SEQUENCE</scope>
    <source>
        <strain evidence="4">VKM Ac-1321</strain>
    </source>
</reference>
<feature type="region of interest" description="Disordered" evidence="1">
    <location>
        <begin position="428"/>
        <end position="500"/>
    </location>
</feature>
<feature type="compositionally biased region" description="Pro residues" evidence="1">
    <location>
        <begin position="435"/>
        <end position="452"/>
    </location>
</feature>
<evidence type="ECO:0000256" key="2">
    <source>
        <dbReference type="SAM" id="Phobius"/>
    </source>
</evidence>
<dbReference type="PANTHER" id="PTHR34473:SF2">
    <property type="entry name" value="UPF0699 TRANSMEMBRANE PROTEIN YDBT"/>
    <property type="match status" value="1"/>
</dbReference>
<keyword evidence="5" id="KW-1185">Reference proteome</keyword>
<feature type="domain" description="YdbS-like PH" evidence="3">
    <location>
        <begin position="223"/>
        <end position="300"/>
    </location>
</feature>
<name>A0A9W6KLI2_9ACTN</name>
<dbReference type="AlphaFoldDB" id="A0A9W6KLI2"/>
<accession>A0A9W6KLI2</accession>